<dbReference type="PROSITE" id="PS50222">
    <property type="entry name" value="EF_HAND_2"/>
    <property type="match status" value="1"/>
</dbReference>
<feature type="domain" description="EF-hand" evidence="1">
    <location>
        <begin position="82"/>
        <end position="117"/>
    </location>
</feature>
<organism evidence="2 3">
    <name type="scientific">Gordonia oryzae</name>
    <dbReference type="NCBI Taxonomy" id="2487349"/>
    <lineage>
        <taxon>Bacteria</taxon>
        <taxon>Bacillati</taxon>
        <taxon>Actinomycetota</taxon>
        <taxon>Actinomycetes</taxon>
        <taxon>Mycobacteriales</taxon>
        <taxon>Gordoniaceae</taxon>
        <taxon>Gordonia</taxon>
    </lineage>
</organism>
<dbReference type="Proteomes" id="UP000267536">
    <property type="component" value="Unassembled WGS sequence"/>
</dbReference>
<gene>
    <name evidence="2" type="ORF">EF294_10315</name>
</gene>
<dbReference type="GO" id="GO:0005509">
    <property type="term" value="F:calcium ion binding"/>
    <property type="evidence" value="ECO:0007669"/>
    <property type="project" value="InterPro"/>
</dbReference>
<reference evidence="2 3" key="1">
    <citation type="submission" date="2018-11" db="EMBL/GenBank/DDBJ databases">
        <title>Draft genome sequence of Gordonia sp. RS15-1S isolated from rice stems.</title>
        <authorList>
            <person name="Muangham S."/>
        </authorList>
    </citation>
    <scope>NUCLEOTIDE SEQUENCE [LARGE SCALE GENOMIC DNA]</scope>
    <source>
        <strain evidence="2 3">RS15-1S</strain>
    </source>
</reference>
<accession>A0A3N4GQZ2</accession>
<name>A0A3N4GQZ2_9ACTN</name>
<sequence length="197" mass="20178">MSKVWVVEFGELGLVVAGDDVIVVDVEPFEEGFVEFSPTCVGGLPVLLLCIPQDEQAAVEDSDEAVATHGGLCEDALGGCALDGEAVLFAFEVFDTDGVGVVRFEELLGLIGDEGELADSFGTCGVAFGEHGVDVLDDVGADAGELLVGASNGGPVGDDRFLDLVRLHGTEGAAVLSVLTAEAVKVVVLLTDPAKVT</sequence>
<keyword evidence="3" id="KW-1185">Reference proteome</keyword>
<protein>
    <recommendedName>
        <fullName evidence="1">EF-hand domain-containing protein</fullName>
    </recommendedName>
</protein>
<comment type="caution">
    <text evidence="2">The sequence shown here is derived from an EMBL/GenBank/DDBJ whole genome shotgun (WGS) entry which is preliminary data.</text>
</comment>
<evidence type="ECO:0000259" key="1">
    <source>
        <dbReference type="PROSITE" id="PS50222"/>
    </source>
</evidence>
<dbReference type="RefSeq" id="WP_123929105.1">
    <property type="nucleotide sequence ID" value="NZ_JBPSDP010000006.1"/>
</dbReference>
<evidence type="ECO:0000313" key="2">
    <source>
        <dbReference type="EMBL" id="RPA61040.1"/>
    </source>
</evidence>
<dbReference type="AlphaFoldDB" id="A0A3N4GQZ2"/>
<dbReference type="InterPro" id="IPR002048">
    <property type="entry name" value="EF_hand_dom"/>
</dbReference>
<proteinExistence type="predicted"/>
<evidence type="ECO:0000313" key="3">
    <source>
        <dbReference type="Proteomes" id="UP000267536"/>
    </source>
</evidence>
<dbReference type="EMBL" id="RKMH01000007">
    <property type="protein sequence ID" value="RPA61040.1"/>
    <property type="molecule type" value="Genomic_DNA"/>
</dbReference>